<organism evidence="8 9">
    <name type="scientific">Immundisolibacter cernigliae</name>
    <dbReference type="NCBI Taxonomy" id="1810504"/>
    <lineage>
        <taxon>Bacteria</taxon>
        <taxon>Pseudomonadati</taxon>
        <taxon>Pseudomonadota</taxon>
        <taxon>Gammaproteobacteria</taxon>
        <taxon>Immundisolibacterales</taxon>
        <taxon>Immundisolibacteraceae</taxon>
        <taxon>Immundisolibacter</taxon>
    </lineage>
</organism>
<evidence type="ECO:0000256" key="5">
    <source>
        <dbReference type="ARBA" id="ARBA00023136"/>
    </source>
</evidence>
<dbReference type="KEGG" id="gbi:PG2T_03110"/>
<accession>A0A1B1YR93</accession>
<dbReference type="RefSeq" id="WP_068802783.1">
    <property type="nucleotide sequence ID" value="NZ_CP014671.1"/>
</dbReference>
<evidence type="ECO:0000313" key="9">
    <source>
        <dbReference type="Proteomes" id="UP000092952"/>
    </source>
</evidence>
<feature type="domain" description="PLD phosphodiesterase" evidence="7">
    <location>
        <begin position="398"/>
        <end position="420"/>
    </location>
</feature>
<evidence type="ECO:0000256" key="6">
    <source>
        <dbReference type="SAM" id="Phobius"/>
    </source>
</evidence>
<evidence type="ECO:0000256" key="2">
    <source>
        <dbReference type="ARBA" id="ARBA00022475"/>
    </source>
</evidence>
<dbReference type="SUPFAM" id="SSF56024">
    <property type="entry name" value="Phospholipase D/nuclease"/>
    <property type="match status" value="2"/>
</dbReference>
<protein>
    <recommendedName>
        <fullName evidence="7">PLD phosphodiesterase domain-containing protein</fullName>
    </recommendedName>
</protein>
<dbReference type="GO" id="GO:0005886">
    <property type="term" value="C:plasma membrane"/>
    <property type="evidence" value="ECO:0007669"/>
    <property type="project" value="UniProtKB-SubCell"/>
</dbReference>
<reference evidence="9" key="1">
    <citation type="submission" date="2016-03" db="EMBL/GenBank/DDBJ databases">
        <title>Complete genome sequence of Solimmundus cernigliae, representing a novel lineage of polycyclic aromatic hydrocarbon degraders within the Gammaproteobacteria.</title>
        <authorList>
            <person name="Singleton D.R."/>
            <person name="Dickey A.N."/>
            <person name="Scholl E.H."/>
            <person name="Wright F.A."/>
            <person name="Aitken M.D."/>
        </authorList>
    </citation>
    <scope>NUCLEOTIDE SEQUENCE [LARGE SCALE GENOMIC DNA]</scope>
    <source>
        <strain evidence="9">TR3.2</strain>
    </source>
</reference>
<sequence>MAFELPAAVGWLVLSLHTGLSLLCAWHALLTKREPRSALAWIGVTLLLPLGGPLLYLAFGVNRIRTRGLHGRPALPLEFGYEQAEDAEPAPPDVPAGAGGPGGPIARASGRISHRPCLPGNTAELLHNGEQAYPAMIEAIRSAERYIYLSTYIFGARGAARDLIDALKAAQRRGVTVCVLIDGLGQWYTAARARPLLKEAGVRVAEFLPLRLWPPSLHVNMRNHRKVLVVDGEVAFTGGMNIADYHCVAGGGRNRVIDLHLRLRGPVVGQMETVFAEDWHFATGQALPEPAPAGSSPGSASCRVITDGPNEDLDRLALVLLVAASAAQRRISIMTPYFLPSRELLGALQAAALRGVQVSVLLPGKNNLPYVHWATRNMLWELLQHGVEVRYQPPPFVHSKLLLIDEDYAQLGSANLDPRSLRLNFELNVELYDPALNTLLADHFATAWERSRPVTLTEISQRRLAVRTRDALCWLFSPYL</sequence>
<dbReference type="InterPro" id="IPR025202">
    <property type="entry name" value="PLD-like_dom"/>
</dbReference>
<evidence type="ECO:0000256" key="1">
    <source>
        <dbReference type="ARBA" id="ARBA00004651"/>
    </source>
</evidence>
<dbReference type="FunCoup" id="A0A1B1YR93">
    <property type="interactions" value="87"/>
</dbReference>
<dbReference type="STRING" id="1810504.PG2T_03110"/>
<keyword evidence="5 6" id="KW-0472">Membrane</keyword>
<dbReference type="Gene3D" id="3.30.870.10">
    <property type="entry name" value="Endonuclease Chain A"/>
    <property type="match status" value="2"/>
</dbReference>
<evidence type="ECO:0000259" key="7">
    <source>
        <dbReference type="PROSITE" id="PS50035"/>
    </source>
</evidence>
<name>A0A1B1YR93_9GAMM</name>
<keyword evidence="2" id="KW-1003">Cell membrane</keyword>
<dbReference type="PANTHER" id="PTHR21248:SF22">
    <property type="entry name" value="PHOSPHOLIPASE D"/>
    <property type="match status" value="1"/>
</dbReference>
<dbReference type="InParanoid" id="A0A1B1YR93"/>
<dbReference type="OrthoDB" id="9762009at2"/>
<dbReference type="Proteomes" id="UP000092952">
    <property type="component" value="Chromosome"/>
</dbReference>
<dbReference type="AlphaFoldDB" id="A0A1B1YR93"/>
<evidence type="ECO:0000256" key="3">
    <source>
        <dbReference type="ARBA" id="ARBA00022692"/>
    </source>
</evidence>
<feature type="domain" description="PLD phosphodiesterase" evidence="7">
    <location>
        <begin position="219"/>
        <end position="246"/>
    </location>
</feature>
<dbReference type="EMBL" id="CP014671">
    <property type="protein sequence ID" value="ANX03279.1"/>
    <property type="molecule type" value="Genomic_DNA"/>
</dbReference>
<comment type="subcellular location">
    <subcellularLocation>
        <location evidence="1">Cell membrane</location>
        <topology evidence="1">Multi-pass membrane protein</topology>
    </subcellularLocation>
</comment>
<dbReference type="InterPro" id="IPR027379">
    <property type="entry name" value="CLS_N"/>
</dbReference>
<dbReference type="PANTHER" id="PTHR21248">
    <property type="entry name" value="CARDIOLIPIN SYNTHASE"/>
    <property type="match status" value="1"/>
</dbReference>
<dbReference type="Pfam" id="PF13396">
    <property type="entry name" value="PLDc_N"/>
    <property type="match status" value="1"/>
</dbReference>
<dbReference type="GO" id="GO:0032049">
    <property type="term" value="P:cardiolipin biosynthetic process"/>
    <property type="evidence" value="ECO:0007669"/>
    <property type="project" value="UniProtKB-ARBA"/>
</dbReference>
<dbReference type="PROSITE" id="PS50035">
    <property type="entry name" value="PLD"/>
    <property type="match status" value="2"/>
</dbReference>
<dbReference type="CDD" id="cd09163">
    <property type="entry name" value="PLDc_CLS_unchar2_2"/>
    <property type="match status" value="1"/>
</dbReference>
<gene>
    <name evidence="8" type="ORF">PG2T_03110</name>
</gene>
<keyword evidence="3 6" id="KW-0812">Transmembrane</keyword>
<keyword evidence="9" id="KW-1185">Reference proteome</keyword>
<proteinExistence type="predicted"/>
<feature type="transmembrane region" description="Helical" evidence="6">
    <location>
        <begin position="38"/>
        <end position="59"/>
    </location>
</feature>
<dbReference type="InterPro" id="IPR001736">
    <property type="entry name" value="PLipase_D/transphosphatidylase"/>
</dbReference>
<feature type="transmembrane region" description="Helical" evidence="6">
    <location>
        <begin position="6"/>
        <end position="26"/>
    </location>
</feature>
<dbReference type="CDD" id="cd09157">
    <property type="entry name" value="PLDc_CLS_unchar2_1"/>
    <property type="match status" value="1"/>
</dbReference>
<keyword evidence="4 6" id="KW-1133">Transmembrane helix</keyword>
<dbReference type="SMART" id="SM00155">
    <property type="entry name" value="PLDc"/>
    <property type="match status" value="2"/>
</dbReference>
<dbReference type="Pfam" id="PF13091">
    <property type="entry name" value="PLDc_2"/>
    <property type="match status" value="2"/>
</dbReference>
<evidence type="ECO:0000313" key="8">
    <source>
        <dbReference type="EMBL" id="ANX03279.1"/>
    </source>
</evidence>
<dbReference type="GO" id="GO:0008808">
    <property type="term" value="F:cardiolipin synthase activity"/>
    <property type="evidence" value="ECO:0007669"/>
    <property type="project" value="TreeGrafter"/>
</dbReference>
<evidence type="ECO:0000256" key="4">
    <source>
        <dbReference type="ARBA" id="ARBA00022989"/>
    </source>
</evidence>